<dbReference type="InterPro" id="IPR045146">
    <property type="entry name" value="SF3A1"/>
</dbReference>
<dbReference type="PANTHER" id="PTHR15316:SF1">
    <property type="entry name" value="SPLICING FACTOR 3A SUBUNIT 1"/>
    <property type="match status" value="1"/>
</dbReference>
<keyword evidence="4" id="KW-0677">Repeat</keyword>
<dbReference type="FunFam" id="1.10.10.790:FF:000002">
    <property type="entry name" value="Splicing factor 3A subunit 1"/>
    <property type="match status" value="1"/>
</dbReference>
<evidence type="ECO:0000256" key="2">
    <source>
        <dbReference type="ARBA" id="ARBA00022664"/>
    </source>
</evidence>
<evidence type="ECO:0000313" key="9">
    <source>
        <dbReference type="EMBL" id="VUG19927.1"/>
    </source>
</evidence>
<dbReference type="GO" id="GO:0071004">
    <property type="term" value="C:U2-type prespliceosome"/>
    <property type="evidence" value="ECO:0007669"/>
    <property type="project" value="TreeGrafter"/>
</dbReference>
<feature type="domain" description="SURP motif" evidence="8">
    <location>
        <begin position="24"/>
        <end position="66"/>
    </location>
</feature>
<feature type="compositionally biased region" description="Basic and acidic residues" evidence="7">
    <location>
        <begin position="448"/>
        <end position="475"/>
    </location>
</feature>
<organism evidence="9 10">
    <name type="scientific">Dekkera bruxellensis</name>
    <name type="common">Brettanomyces custersii</name>
    <dbReference type="NCBI Taxonomy" id="5007"/>
    <lineage>
        <taxon>Eukaryota</taxon>
        <taxon>Fungi</taxon>
        <taxon>Dikarya</taxon>
        <taxon>Ascomycota</taxon>
        <taxon>Saccharomycotina</taxon>
        <taxon>Pichiomycetes</taxon>
        <taxon>Pichiales</taxon>
        <taxon>Pichiaceae</taxon>
        <taxon>Brettanomyces</taxon>
    </lineage>
</organism>
<evidence type="ECO:0000259" key="8">
    <source>
        <dbReference type="PROSITE" id="PS50128"/>
    </source>
</evidence>
<dbReference type="SUPFAM" id="SSF109905">
    <property type="entry name" value="Surp module (SWAP domain)"/>
    <property type="match status" value="2"/>
</dbReference>
<feature type="region of interest" description="Disordered" evidence="7">
    <location>
        <begin position="78"/>
        <end position="99"/>
    </location>
</feature>
<keyword evidence="2" id="KW-0507">mRNA processing</keyword>
<reference evidence="9 10" key="1">
    <citation type="submission" date="2019-07" db="EMBL/GenBank/DDBJ databases">
        <authorList>
            <person name="Friedrich A."/>
            <person name="Schacherer J."/>
        </authorList>
    </citation>
    <scope>NUCLEOTIDE SEQUENCE [LARGE SCALE GENOMIC DNA]</scope>
</reference>
<feature type="region of interest" description="Disordered" evidence="7">
    <location>
        <begin position="415"/>
        <end position="475"/>
    </location>
</feature>
<evidence type="ECO:0000256" key="5">
    <source>
        <dbReference type="ARBA" id="ARBA00023187"/>
    </source>
</evidence>
<feature type="domain" description="SURP motif" evidence="8">
    <location>
        <begin position="129"/>
        <end position="175"/>
    </location>
</feature>
<keyword evidence="5" id="KW-0508">mRNA splicing</keyword>
<protein>
    <submittedName>
        <fullName evidence="9">DEBR0S6_03466g1_1</fullName>
    </submittedName>
</protein>
<keyword evidence="6" id="KW-0539">Nucleus</keyword>
<dbReference type="InterPro" id="IPR022030">
    <property type="entry name" value="SF3A1_dom"/>
</dbReference>
<dbReference type="Proteomes" id="UP000478008">
    <property type="component" value="Unassembled WGS sequence"/>
</dbReference>
<accession>A0A7D9H4F5</accession>
<dbReference type="GO" id="GO:0045292">
    <property type="term" value="P:mRNA cis splicing, via spliceosome"/>
    <property type="evidence" value="ECO:0007669"/>
    <property type="project" value="InterPro"/>
</dbReference>
<dbReference type="SMART" id="SM00648">
    <property type="entry name" value="SWAP"/>
    <property type="match status" value="2"/>
</dbReference>
<dbReference type="GO" id="GO:0003723">
    <property type="term" value="F:RNA binding"/>
    <property type="evidence" value="ECO:0007669"/>
    <property type="project" value="InterPro"/>
</dbReference>
<dbReference type="GO" id="GO:0005686">
    <property type="term" value="C:U2 snRNP"/>
    <property type="evidence" value="ECO:0007669"/>
    <property type="project" value="TreeGrafter"/>
</dbReference>
<gene>
    <name evidence="9" type="ORF">DEBR0S6_03466G</name>
</gene>
<dbReference type="EMBL" id="CABFWN010000006">
    <property type="protein sequence ID" value="VUG19927.1"/>
    <property type="molecule type" value="Genomic_DNA"/>
</dbReference>
<evidence type="ECO:0000256" key="7">
    <source>
        <dbReference type="SAM" id="MobiDB-lite"/>
    </source>
</evidence>
<dbReference type="Pfam" id="PF01805">
    <property type="entry name" value="Surp"/>
    <property type="match status" value="2"/>
</dbReference>
<dbReference type="AlphaFoldDB" id="A0A7D9H4F5"/>
<keyword evidence="10" id="KW-1185">Reference proteome</keyword>
<dbReference type="InterPro" id="IPR000061">
    <property type="entry name" value="Surp"/>
</dbReference>
<dbReference type="PANTHER" id="PTHR15316">
    <property type="entry name" value="SPLICEOSOME ASSOCIATED PROTEIN 114/SWAP SPLICING FACTOR-RELATED"/>
    <property type="match status" value="1"/>
</dbReference>
<keyword evidence="3" id="KW-0747">Spliceosome</keyword>
<evidence type="ECO:0000256" key="3">
    <source>
        <dbReference type="ARBA" id="ARBA00022728"/>
    </source>
</evidence>
<comment type="subcellular location">
    <subcellularLocation>
        <location evidence="1">Nucleus</location>
    </subcellularLocation>
</comment>
<dbReference type="Gene3D" id="1.10.10.790">
    <property type="entry name" value="Surp module"/>
    <property type="match status" value="2"/>
</dbReference>
<evidence type="ECO:0000256" key="4">
    <source>
        <dbReference type="ARBA" id="ARBA00022737"/>
    </source>
</evidence>
<dbReference type="InterPro" id="IPR035967">
    <property type="entry name" value="SWAP/Surp_sf"/>
</dbReference>
<sequence length="475" mass="54791">MVKEEKLQSLPKGVTLPPPEVRIMIEKTAGYVARNGVAFEQRVKAREVKNDKFQFLLDKDPYNGYYRHILQQIKEGKFKGSRKNDSKGDKEDGASGNDEKDTDFIMNIKQLKYLPGEFVSKISPVDLEVIKLVARFTAVNGERFLIWLKKLSKGNIQLTAQTAFLDEGHSMHKIFNFYLECYRRILTSQDEIRSLIGNFDQTKFLDRCFARAEHDKKVKSDLSKELKDEEQKRLYYASIDWQDFSVVQKIEFTDLDDAAALPAPLEKSELEFRSLVQKRASTMIEEAPPDYDAEDNKEMLKSENVKARVVDSDNSDKKIHRPVPKGVKILSAGESRLKRQREKTKGDSVDPITGERLLRCPLTGKLIPESKFAKHISILLLDPRYKEEKSRYEAKFRYAPNISNEQVYENIKSMMKDKEQEDGANPSKKRRKVIWNGTSNTIAQTKAAAERGRDKEEEKKAEAERIQKEHEIGPY</sequence>
<evidence type="ECO:0000313" key="10">
    <source>
        <dbReference type="Proteomes" id="UP000478008"/>
    </source>
</evidence>
<dbReference type="GO" id="GO:0000381">
    <property type="term" value="P:regulation of alternative mRNA splicing, via spliceosome"/>
    <property type="evidence" value="ECO:0007669"/>
    <property type="project" value="TreeGrafter"/>
</dbReference>
<proteinExistence type="predicted"/>
<dbReference type="GO" id="GO:0071013">
    <property type="term" value="C:catalytic step 2 spliceosome"/>
    <property type="evidence" value="ECO:0007669"/>
    <property type="project" value="TreeGrafter"/>
</dbReference>
<dbReference type="Pfam" id="PF12230">
    <property type="entry name" value="PRP21_like_P"/>
    <property type="match status" value="1"/>
</dbReference>
<evidence type="ECO:0000256" key="6">
    <source>
        <dbReference type="ARBA" id="ARBA00023242"/>
    </source>
</evidence>
<evidence type="ECO:0000256" key="1">
    <source>
        <dbReference type="ARBA" id="ARBA00004123"/>
    </source>
</evidence>
<name>A0A7D9H4F5_DEKBR</name>
<dbReference type="PROSITE" id="PS50128">
    <property type="entry name" value="SURP"/>
    <property type="match status" value="2"/>
</dbReference>